<evidence type="ECO:0000313" key="2">
    <source>
        <dbReference type="EMBL" id="KFO38259.1"/>
    </source>
</evidence>
<reference evidence="2 3" key="1">
    <citation type="submission" date="2013-11" db="EMBL/GenBank/DDBJ databases">
        <title>The Damaraland mole rat (Fukomys damarensis) genome and evolution of African mole rats.</title>
        <authorList>
            <person name="Gladyshev V.N."/>
            <person name="Fang X."/>
        </authorList>
    </citation>
    <scope>NUCLEOTIDE SEQUENCE [LARGE SCALE GENOMIC DNA]</scope>
    <source>
        <tissue evidence="2">Liver</tissue>
    </source>
</reference>
<proteinExistence type="predicted"/>
<keyword evidence="3" id="KW-1185">Reference proteome</keyword>
<protein>
    <submittedName>
        <fullName evidence="2">Uncharacterized protein</fullName>
    </submittedName>
</protein>
<sequence length="70" mass="7957">MAARRSQPRIRPNPRGSGKPTQPRSTQERAIQEPKLQSEDHPIHSIGYLNAGIRVLVSSREKATWWIAEN</sequence>
<dbReference type="Proteomes" id="UP000028990">
    <property type="component" value="Unassembled WGS sequence"/>
</dbReference>
<organism evidence="2 3">
    <name type="scientific">Fukomys damarensis</name>
    <name type="common">Damaraland mole rat</name>
    <name type="synonym">Cryptomys damarensis</name>
    <dbReference type="NCBI Taxonomy" id="885580"/>
    <lineage>
        <taxon>Eukaryota</taxon>
        <taxon>Metazoa</taxon>
        <taxon>Chordata</taxon>
        <taxon>Craniata</taxon>
        <taxon>Vertebrata</taxon>
        <taxon>Euteleostomi</taxon>
        <taxon>Mammalia</taxon>
        <taxon>Eutheria</taxon>
        <taxon>Euarchontoglires</taxon>
        <taxon>Glires</taxon>
        <taxon>Rodentia</taxon>
        <taxon>Hystricomorpha</taxon>
        <taxon>Bathyergidae</taxon>
        <taxon>Fukomys</taxon>
    </lineage>
</organism>
<accession>A0A091E1N4</accession>
<gene>
    <name evidence="2" type="ORF">H920_00372</name>
</gene>
<evidence type="ECO:0000256" key="1">
    <source>
        <dbReference type="SAM" id="MobiDB-lite"/>
    </source>
</evidence>
<feature type="region of interest" description="Disordered" evidence="1">
    <location>
        <begin position="1"/>
        <end position="42"/>
    </location>
</feature>
<dbReference type="AlphaFoldDB" id="A0A091E1N4"/>
<name>A0A091E1N4_FUKDA</name>
<evidence type="ECO:0000313" key="3">
    <source>
        <dbReference type="Proteomes" id="UP000028990"/>
    </source>
</evidence>
<feature type="compositionally biased region" description="Basic and acidic residues" evidence="1">
    <location>
        <begin position="26"/>
        <end position="42"/>
    </location>
</feature>
<dbReference type="EMBL" id="KN120575">
    <property type="protein sequence ID" value="KFO38259.1"/>
    <property type="molecule type" value="Genomic_DNA"/>
</dbReference>